<keyword evidence="2 4" id="KW-0238">DNA-binding</keyword>
<evidence type="ECO:0000256" key="2">
    <source>
        <dbReference type="ARBA" id="ARBA00023125"/>
    </source>
</evidence>
<dbReference type="InterPro" id="IPR050109">
    <property type="entry name" value="HTH-type_TetR-like_transc_reg"/>
</dbReference>
<dbReference type="PANTHER" id="PTHR30055:SF151">
    <property type="entry name" value="TRANSCRIPTIONAL REGULATORY PROTEIN"/>
    <property type="match status" value="1"/>
</dbReference>
<feature type="domain" description="HTH tetR-type" evidence="5">
    <location>
        <begin position="22"/>
        <end position="82"/>
    </location>
</feature>
<reference evidence="6 7" key="1">
    <citation type="journal article" date="2019" name="Int. J. Syst. Evol. Microbiol.">
        <title>The Global Catalogue of Microorganisms (GCM) 10K type strain sequencing project: providing services to taxonomists for standard genome sequencing and annotation.</title>
        <authorList>
            <consortium name="The Broad Institute Genomics Platform"/>
            <consortium name="The Broad Institute Genome Sequencing Center for Infectious Disease"/>
            <person name="Wu L."/>
            <person name="Ma J."/>
        </authorList>
    </citation>
    <scope>NUCLEOTIDE SEQUENCE [LARGE SCALE GENOMIC DNA]</scope>
    <source>
        <strain evidence="6 7">JCM 13249</strain>
    </source>
</reference>
<evidence type="ECO:0000313" key="6">
    <source>
        <dbReference type="EMBL" id="GAA1769768.1"/>
    </source>
</evidence>
<proteinExistence type="predicted"/>
<keyword evidence="1" id="KW-0805">Transcription regulation</keyword>
<dbReference type="PROSITE" id="PS50977">
    <property type="entry name" value="HTH_TETR_2"/>
    <property type="match status" value="1"/>
</dbReference>
<dbReference type="Proteomes" id="UP001500655">
    <property type="component" value="Unassembled WGS sequence"/>
</dbReference>
<dbReference type="InterPro" id="IPR009057">
    <property type="entry name" value="Homeodomain-like_sf"/>
</dbReference>
<evidence type="ECO:0000256" key="4">
    <source>
        <dbReference type="PROSITE-ProRule" id="PRU00335"/>
    </source>
</evidence>
<dbReference type="InterPro" id="IPR001647">
    <property type="entry name" value="HTH_TetR"/>
</dbReference>
<accession>A0ABN2KZN7</accession>
<evidence type="ECO:0000313" key="7">
    <source>
        <dbReference type="Proteomes" id="UP001500655"/>
    </source>
</evidence>
<dbReference type="PANTHER" id="PTHR30055">
    <property type="entry name" value="HTH-TYPE TRANSCRIPTIONAL REGULATOR RUTR"/>
    <property type="match status" value="1"/>
</dbReference>
<dbReference type="InterPro" id="IPR004111">
    <property type="entry name" value="Repressor_TetR_C"/>
</dbReference>
<evidence type="ECO:0000256" key="3">
    <source>
        <dbReference type="ARBA" id="ARBA00023163"/>
    </source>
</evidence>
<comment type="caution">
    <text evidence="6">The sequence shown here is derived from an EMBL/GenBank/DDBJ whole genome shotgun (WGS) entry which is preliminary data.</text>
</comment>
<evidence type="ECO:0000259" key="5">
    <source>
        <dbReference type="PROSITE" id="PS50977"/>
    </source>
</evidence>
<protein>
    <submittedName>
        <fullName evidence="6">TetR/AcrR family transcriptional regulator</fullName>
    </submittedName>
</protein>
<organism evidence="6 7">
    <name type="scientific">Luedemannella helvata</name>
    <dbReference type="NCBI Taxonomy" id="349315"/>
    <lineage>
        <taxon>Bacteria</taxon>
        <taxon>Bacillati</taxon>
        <taxon>Actinomycetota</taxon>
        <taxon>Actinomycetes</taxon>
        <taxon>Micromonosporales</taxon>
        <taxon>Micromonosporaceae</taxon>
        <taxon>Luedemannella</taxon>
    </lineage>
</organism>
<evidence type="ECO:0000256" key="1">
    <source>
        <dbReference type="ARBA" id="ARBA00023015"/>
    </source>
</evidence>
<name>A0ABN2KZN7_9ACTN</name>
<keyword evidence="3" id="KW-0804">Transcription</keyword>
<dbReference type="EMBL" id="BAAALS010000027">
    <property type="protein sequence ID" value="GAA1769768.1"/>
    <property type="molecule type" value="Genomic_DNA"/>
</dbReference>
<dbReference type="SUPFAM" id="SSF46689">
    <property type="entry name" value="Homeodomain-like"/>
    <property type="match status" value="1"/>
</dbReference>
<keyword evidence="7" id="KW-1185">Reference proteome</keyword>
<gene>
    <name evidence="6" type="ORF">GCM10009681_46490</name>
</gene>
<dbReference type="SUPFAM" id="SSF48498">
    <property type="entry name" value="Tetracyclin repressor-like, C-terminal domain"/>
    <property type="match status" value="1"/>
</dbReference>
<dbReference type="Pfam" id="PF02909">
    <property type="entry name" value="TetR_C_1"/>
    <property type="match status" value="1"/>
</dbReference>
<dbReference type="Gene3D" id="1.10.357.10">
    <property type="entry name" value="Tetracycline Repressor, domain 2"/>
    <property type="match status" value="1"/>
</dbReference>
<dbReference type="Pfam" id="PF00440">
    <property type="entry name" value="TetR_N"/>
    <property type="match status" value="1"/>
</dbReference>
<dbReference type="RefSeq" id="WP_344085873.1">
    <property type="nucleotide sequence ID" value="NZ_BAAALS010000027.1"/>
</dbReference>
<sequence>MTDTARTLALLWGTQTKTGRSGLSVRGIVKAAMGVADAQGLDAVSMRKLADELGVGTMSLYTHVPGRTELIDLMVDTAWGELYADVDEPSRQPGGWRGGLEFVARRNWEVHRRHPWLLGAASVRPAFGPNAFLKYEAELRPLDGIGLSDIEMDSALTLVLSHVDGQARLAASLSRARQDSSDAEWWEAQAPLLETFSRGMNLPVAARVGQASSEFYDGVADPQHALTFGLGRILDGIERLISEKEQGRH</sequence>
<dbReference type="Gene3D" id="1.10.10.60">
    <property type="entry name" value="Homeodomain-like"/>
    <property type="match status" value="1"/>
</dbReference>
<feature type="DNA-binding region" description="H-T-H motif" evidence="4">
    <location>
        <begin position="45"/>
        <end position="64"/>
    </location>
</feature>
<dbReference type="InterPro" id="IPR036271">
    <property type="entry name" value="Tet_transcr_reg_TetR-rel_C_sf"/>
</dbReference>